<evidence type="ECO:0000313" key="14">
    <source>
        <dbReference type="Proteomes" id="UP000259173"/>
    </source>
</evidence>
<feature type="active site" description="Proton acceptor" evidence="8">
    <location>
        <position position="214"/>
    </location>
</feature>
<dbReference type="AlphaFoldDB" id="A0A059E9D2"/>
<dbReference type="InterPro" id="IPR018510">
    <property type="entry name" value="DAP_epimerase_AS"/>
</dbReference>
<comment type="catalytic activity">
    <reaction evidence="7 8">
        <text>(2S,6S)-2,6-diaminopimelate = meso-2,6-diaminopimelate</text>
        <dbReference type="Rhea" id="RHEA:15393"/>
        <dbReference type="ChEBI" id="CHEBI:57609"/>
        <dbReference type="ChEBI" id="CHEBI:57791"/>
        <dbReference type="EC" id="5.1.1.7"/>
    </reaction>
</comment>
<dbReference type="RefSeq" id="WP_035548910.1">
    <property type="nucleotide sequence ID" value="NZ_AWFH01000003.1"/>
</dbReference>
<feature type="site" description="Could be important to modulate the pK values of the two catalytic cysteine residues" evidence="8">
    <location>
        <position position="205"/>
    </location>
</feature>
<dbReference type="OrthoDB" id="9805408at2"/>
<evidence type="ECO:0000313" key="10">
    <source>
        <dbReference type="EMBL" id="HAE93702.1"/>
    </source>
</evidence>
<feature type="binding site" evidence="8">
    <location>
        <begin position="215"/>
        <end position="216"/>
    </location>
    <ligand>
        <name>substrate</name>
    </ligand>
</feature>
<keyword evidence="5 8" id="KW-0457">Lysine biosynthesis</keyword>
<feature type="active site" evidence="9">
    <location>
        <position position="68"/>
    </location>
</feature>
<dbReference type="Gene3D" id="3.10.310.10">
    <property type="entry name" value="Diaminopimelate Epimerase, Chain A, domain 1"/>
    <property type="match status" value="2"/>
</dbReference>
<dbReference type="Proteomes" id="UP000259173">
    <property type="component" value="Unassembled WGS sequence"/>
</dbReference>
<dbReference type="PANTHER" id="PTHR31689:SF0">
    <property type="entry name" value="DIAMINOPIMELATE EPIMERASE"/>
    <property type="match status" value="1"/>
</dbReference>
<proteinExistence type="inferred from homology"/>
<evidence type="ECO:0000256" key="9">
    <source>
        <dbReference type="PROSITE-ProRule" id="PRU10125"/>
    </source>
</evidence>
<comment type="caution">
    <text evidence="12">The sequence shown here is derived from an EMBL/GenBank/DDBJ whole genome shotgun (WGS) entry which is preliminary data.</text>
</comment>
<evidence type="ECO:0000313" key="15">
    <source>
        <dbReference type="Proteomes" id="UP000263957"/>
    </source>
</evidence>
<dbReference type="Pfam" id="PF01678">
    <property type="entry name" value="DAP_epimerase"/>
    <property type="match status" value="2"/>
</dbReference>
<feature type="binding site" evidence="8">
    <location>
        <position position="187"/>
    </location>
    <ligand>
        <name>substrate</name>
    </ligand>
</feature>
<feature type="active site" description="Proton donor" evidence="8">
    <location>
        <position position="68"/>
    </location>
</feature>
<dbReference type="EMBL" id="DOGS01000135">
    <property type="protein sequence ID" value="HBQ48555.1"/>
    <property type="molecule type" value="Genomic_DNA"/>
</dbReference>
<feature type="binding site" evidence="8">
    <location>
        <position position="11"/>
    </location>
    <ligand>
        <name>substrate</name>
    </ligand>
</feature>
<reference evidence="12 13" key="1">
    <citation type="journal article" date="2014" name="Antonie Van Leeuwenhoek">
        <title>Hyphomonas beringensis sp. nov. and Hyphomonas chukchiensis sp. nov., isolated from surface seawater of the Bering Sea and Chukchi Sea.</title>
        <authorList>
            <person name="Li C."/>
            <person name="Lai Q."/>
            <person name="Li G."/>
            <person name="Dong C."/>
            <person name="Wang J."/>
            <person name="Liao Y."/>
            <person name="Shao Z."/>
        </authorList>
    </citation>
    <scope>NUCLEOTIDE SEQUENCE [LARGE SCALE GENOMIC DNA]</scope>
    <source>
        <strain evidence="12 13">22II1-22F38</strain>
    </source>
</reference>
<evidence type="ECO:0000256" key="3">
    <source>
        <dbReference type="ARBA" id="ARBA00013080"/>
    </source>
</evidence>
<dbReference type="InterPro" id="IPR001653">
    <property type="entry name" value="DAP_epimerase_DapF"/>
</dbReference>
<dbReference type="eggNOG" id="COG0253">
    <property type="taxonomic scope" value="Bacteria"/>
</dbReference>
<dbReference type="GO" id="GO:0005829">
    <property type="term" value="C:cytosol"/>
    <property type="evidence" value="ECO:0007669"/>
    <property type="project" value="TreeGrafter"/>
</dbReference>
<dbReference type="Proteomes" id="UP000024547">
    <property type="component" value="Unassembled WGS sequence"/>
</dbReference>
<name>A0A059E9D2_9PROT</name>
<evidence type="ECO:0000256" key="1">
    <source>
        <dbReference type="ARBA" id="ARBA00005196"/>
    </source>
</evidence>
<dbReference type="HAMAP" id="MF_00197">
    <property type="entry name" value="DAP_epimerase"/>
    <property type="match status" value="1"/>
</dbReference>
<keyword evidence="13" id="KW-1185">Reference proteome</keyword>
<feature type="binding site" evidence="8">
    <location>
        <position position="154"/>
    </location>
    <ligand>
        <name>substrate</name>
    </ligand>
</feature>
<feature type="binding site" evidence="8">
    <location>
        <position position="41"/>
    </location>
    <ligand>
        <name>substrate</name>
    </ligand>
</feature>
<evidence type="ECO:0000256" key="7">
    <source>
        <dbReference type="ARBA" id="ARBA00051712"/>
    </source>
</evidence>
<dbReference type="EC" id="5.1.1.7" evidence="3 8"/>
<comment type="function">
    <text evidence="8">Catalyzes the stereoinversion of LL-2,6-diaminopimelate (L,L-DAP) to meso-diaminopimelate (meso-DAP), a precursor of L-lysine and an essential component of the bacterial peptidoglycan.</text>
</comment>
<sequence>MKVWKMNGAGNAFAIFDARSTSFVPSTDQVRQIAKDMKADQIVALERDVARDVFMRIWNADGTEVSACGNATRCVGKLLLAETGKDRVTIQTEADVLKAFSADNGLITVDMGSPLMGWEDIPLSEKMDVRGVDVKIGPIDNPWLARPAVVSMGNPHAVFFVKNVDDYDIRALGPLVEWHPTFPEGVNVGFAQVIDRQTIRLRVWERGAGLTKACGTGACAALVCAARAKLTDRTAKLILDGGELTIEWRETDDRVYMTGPVELEFETEI</sequence>
<reference evidence="14 15" key="2">
    <citation type="journal article" date="2018" name="Nat. Biotechnol.">
        <title>A standardized bacterial taxonomy based on genome phylogeny substantially revises the tree of life.</title>
        <authorList>
            <person name="Parks D.H."/>
            <person name="Chuvochina M."/>
            <person name="Waite D.W."/>
            <person name="Rinke C."/>
            <person name="Skarshewski A."/>
            <person name="Chaumeil P.A."/>
            <person name="Hugenholtz P."/>
        </authorList>
    </citation>
    <scope>NUCLEOTIDE SEQUENCE [LARGE SCALE GENOMIC DNA]</scope>
    <source>
        <strain evidence="11">UBA10378</strain>
        <strain evidence="10">UBA8557</strain>
    </source>
</reference>
<dbReference type="NCBIfam" id="TIGR00652">
    <property type="entry name" value="DapF"/>
    <property type="match status" value="1"/>
</dbReference>
<protein>
    <recommendedName>
        <fullName evidence="3 8">Diaminopimelate epimerase</fullName>
        <shortName evidence="8">DAP epimerase</shortName>
        <ecNumber evidence="3 8">5.1.1.7</ecNumber>
    </recommendedName>
    <alternativeName>
        <fullName evidence="8">PLP-independent amino acid racemase</fullName>
    </alternativeName>
</protein>
<keyword evidence="6 8" id="KW-0413">Isomerase</keyword>
<feature type="binding site" evidence="8">
    <location>
        <begin position="69"/>
        <end position="70"/>
    </location>
    <ligand>
        <name>substrate</name>
    </ligand>
</feature>
<evidence type="ECO:0000256" key="4">
    <source>
        <dbReference type="ARBA" id="ARBA00022605"/>
    </source>
</evidence>
<dbReference type="PANTHER" id="PTHR31689">
    <property type="entry name" value="DIAMINOPIMELATE EPIMERASE, CHLOROPLASTIC"/>
    <property type="match status" value="1"/>
</dbReference>
<evidence type="ECO:0000313" key="11">
    <source>
        <dbReference type="EMBL" id="HBQ48555.1"/>
    </source>
</evidence>
<comment type="subcellular location">
    <subcellularLocation>
        <location evidence="8">Cytoplasm</location>
    </subcellularLocation>
</comment>
<evidence type="ECO:0000256" key="8">
    <source>
        <dbReference type="HAMAP-Rule" id="MF_00197"/>
    </source>
</evidence>
<keyword evidence="8" id="KW-0963">Cytoplasm</keyword>
<dbReference type="GO" id="GO:0009089">
    <property type="term" value="P:lysine biosynthetic process via diaminopimelate"/>
    <property type="evidence" value="ECO:0007669"/>
    <property type="project" value="UniProtKB-UniRule"/>
</dbReference>
<dbReference type="PATRIC" id="fig|1280948.3.peg.851"/>
<evidence type="ECO:0000256" key="2">
    <source>
        <dbReference type="ARBA" id="ARBA00010219"/>
    </source>
</evidence>
<dbReference type="Proteomes" id="UP000263957">
    <property type="component" value="Unassembled WGS sequence"/>
</dbReference>
<comment type="similarity">
    <text evidence="2 8">Belongs to the diaminopimelate epimerase family.</text>
</comment>
<dbReference type="SUPFAM" id="SSF54506">
    <property type="entry name" value="Diaminopimelate epimerase-like"/>
    <property type="match status" value="2"/>
</dbReference>
<dbReference type="GO" id="GO:0008837">
    <property type="term" value="F:diaminopimelate epimerase activity"/>
    <property type="evidence" value="ECO:0007669"/>
    <property type="project" value="UniProtKB-UniRule"/>
</dbReference>
<feature type="site" description="Could be important to modulate the pK values of the two catalytic cysteine residues" evidence="8">
    <location>
        <position position="156"/>
    </location>
</feature>
<evidence type="ECO:0000313" key="12">
    <source>
        <dbReference type="EMBL" id="KCZ64519.1"/>
    </source>
</evidence>
<evidence type="ECO:0000256" key="5">
    <source>
        <dbReference type="ARBA" id="ARBA00023154"/>
    </source>
</evidence>
<feature type="binding site" evidence="8">
    <location>
        <position position="59"/>
    </location>
    <ligand>
        <name>substrate</name>
    </ligand>
</feature>
<comment type="pathway">
    <text evidence="1 8">Amino-acid biosynthesis; L-lysine biosynthesis via DAP pathway; DL-2,6-diaminopimelate from LL-2,6-diaminopimelate: step 1/1.</text>
</comment>
<dbReference type="EMBL" id="DMBR01000116">
    <property type="protein sequence ID" value="HAE93702.1"/>
    <property type="molecule type" value="Genomic_DNA"/>
</dbReference>
<evidence type="ECO:0000313" key="13">
    <source>
        <dbReference type="Proteomes" id="UP000024547"/>
    </source>
</evidence>
<organism evidence="12 13">
    <name type="scientific">Hyphomonas atlantica</name>
    <dbReference type="NCBI Taxonomy" id="1280948"/>
    <lineage>
        <taxon>Bacteria</taxon>
        <taxon>Pseudomonadati</taxon>
        <taxon>Pseudomonadota</taxon>
        <taxon>Alphaproteobacteria</taxon>
        <taxon>Hyphomonadales</taxon>
        <taxon>Hyphomonadaceae</taxon>
        <taxon>Hyphomonas</taxon>
    </lineage>
</organism>
<gene>
    <name evidence="8" type="primary">dapF</name>
    <name evidence="10" type="ORF">DCG65_04025</name>
    <name evidence="11" type="ORF">DD728_06680</name>
    <name evidence="12" type="ORF">HY36_13065</name>
</gene>
<keyword evidence="4 8" id="KW-0028">Amino-acid biosynthesis</keyword>
<evidence type="ECO:0000256" key="6">
    <source>
        <dbReference type="ARBA" id="ARBA00023235"/>
    </source>
</evidence>
<dbReference type="PROSITE" id="PS01326">
    <property type="entry name" value="DAP_EPIMERASE"/>
    <property type="match status" value="1"/>
</dbReference>
<accession>A0A059E9D2</accession>
<comment type="subunit">
    <text evidence="8">Homodimer.</text>
</comment>
<dbReference type="STRING" id="1280948.HY36_13065"/>
<feature type="binding site" evidence="8">
    <location>
        <begin position="205"/>
        <end position="206"/>
    </location>
    <ligand>
        <name>substrate</name>
    </ligand>
</feature>
<dbReference type="EMBL" id="AWFH01000003">
    <property type="protein sequence ID" value="KCZ64519.1"/>
    <property type="molecule type" value="Genomic_DNA"/>
</dbReference>
<dbReference type="UniPathway" id="UPA00034">
    <property type="reaction ID" value="UER00025"/>
</dbReference>